<evidence type="ECO:0000259" key="6">
    <source>
        <dbReference type="PROSITE" id="PS50215"/>
    </source>
</evidence>
<evidence type="ECO:0000256" key="3">
    <source>
        <dbReference type="SAM" id="MobiDB-lite"/>
    </source>
</evidence>
<keyword evidence="7" id="KW-0378">Hydrolase</keyword>
<dbReference type="InterPro" id="IPR001590">
    <property type="entry name" value="Peptidase_M12B"/>
</dbReference>
<feature type="region of interest" description="Disordered" evidence="3">
    <location>
        <begin position="764"/>
        <end position="787"/>
    </location>
</feature>
<accession>A0AAV4A814</accession>
<dbReference type="InterPro" id="IPR002870">
    <property type="entry name" value="Peptidase_M12B_N"/>
</dbReference>
<feature type="active site" evidence="2">
    <location>
        <position position="385"/>
    </location>
</feature>
<dbReference type="InterPro" id="IPR036436">
    <property type="entry name" value="Disintegrin_dom_sf"/>
</dbReference>
<dbReference type="AlphaFoldDB" id="A0AAV4A814"/>
<feature type="binding site" evidence="2">
    <location>
        <position position="394"/>
    </location>
    <ligand>
        <name>Zn(2+)</name>
        <dbReference type="ChEBI" id="CHEBI:29105"/>
        <note>catalytic</note>
    </ligand>
</feature>
<dbReference type="GO" id="GO:0007219">
    <property type="term" value="P:Notch signaling pathway"/>
    <property type="evidence" value="ECO:0007669"/>
    <property type="project" value="TreeGrafter"/>
</dbReference>
<dbReference type="InterPro" id="IPR024079">
    <property type="entry name" value="MetalloPept_cat_dom_sf"/>
</dbReference>
<dbReference type="PROSITE" id="PS50214">
    <property type="entry name" value="DISINTEGRIN_2"/>
    <property type="match status" value="1"/>
</dbReference>
<dbReference type="GO" id="GO:0004222">
    <property type="term" value="F:metalloendopeptidase activity"/>
    <property type="evidence" value="ECO:0007669"/>
    <property type="project" value="InterPro"/>
</dbReference>
<feature type="binding site" evidence="2">
    <location>
        <position position="388"/>
    </location>
    <ligand>
        <name>Zn(2+)</name>
        <dbReference type="ChEBI" id="CHEBI:29105"/>
        <note>catalytic</note>
    </ligand>
</feature>
<dbReference type="GO" id="GO:0005886">
    <property type="term" value="C:plasma membrane"/>
    <property type="evidence" value="ECO:0007669"/>
    <property type="project" value="TreeGrafter"/>
</dbReference>
<dbReference type="Gene3D" id="3.40.390.10">
    <property type="entry name" value="Collagenase (Catalytic Domain)"/>
    <property type="match status" value="1"/>
</dbReference>
<dbReference type="GO" id="GO:0046872">
    <property type="term" value="F:metal ion binding"/>
    <property type="evidence" value="ECO:0007669"/>
    <property type="project" value="UniProtKB-KW"/>
</dbReference>
<dbReference type="InterPro" id="IPR051489">
    <property type="entry name" value="ADAM_Metalloproteinase"/>
</dbReference>
<comment type="caution">
    <text evidence="7">The sequence shown here is derived from an EMBL/GenBank/DDBJ whole genome shotgun (WGS) entry which is preliminary data.</text>
</comment>
<dbReference type="PANTHER" id="PTHR45702">
    <property type="entry name" value="ADAM10/ADAM17 METALLOPEPTIDASE FAMILY MEMBER"/>
    <property type="match status" value="1"/>
</dbReference>
<feature type="transmembrane region" description="Helical" evidence="4">
    <location>
        <begin position="660"/>
        <end position="680"/>
    </location>
</feature>
<evidence type="ECO:0000313" key="8">
    <source>
        <dbReference type="Proteomes" id="UP000735302"/>
    </source>
</evidence>
<evidence type="ECO:0000259" key="5">
    <source>
        <dbReference type="PROSITE" id="PS50214"/>
    </source>
</evidence>
<dbReference type="GO" id="GO:0006509">
    <property type="term" value="P:membrane protein ectodomain proteolysis"/>
    <property type="evidence" value="ECO:0007669"/>
    <property type="project" value="TreeGrafter"/>
</dbReference>
<dbReference type="FunFam" id="4.10.70.10:FF:000003">
    <property type="entry name" value="Disintegrin and metalloproteinase domain-containing protein 17"/>
    <property type="match status" value="1"/>
</dbReference>
<keyword evidence="4" id="KW-0812">Transmembrane</keyword>
<dbReference type="SUPFAM" id="SSF57552">
    <property type="entry name" value="Blood coagulation inhibitor (disintegrin)"/>
    <property type="match status" value="1"/>
</dbReference>
<dbReference type="Proteomes" id="UP000735302">
    <property type="component" value="Unassembled WGS sequence"/>
</dbReference>
<sequence length="787" mass="87322">MSRVAFILFTASFYSELNPTLSVIRETDQLSYYETLSEIAVTSRVRRSVSRSSGNQLEKELRFRAFQRNFHLTLRAGSPVLASGFRARLVHGDGGSTSLAIDQSQLFTGHLEGNAQSSVSAHLEGDLWNIQILDREEIYSVEPAWRLLRSTDNPLNHTMVTYKLSDIKNLSRKYKFCTTMDADKNRTSPSAKDTTHFTSSFDKGRNFTHAKRIERSAKDTCLMYLVADTNTFRSMCRSNARICVAMMLSSLHLADHIYRSSQFEGALGQCISGIGLQVAELALYTQYNIVSPYRQEPHFNQQRVRTAESKLTAFAKHVAHKENKYCLHHLFTELGGKTITLGQAYRNSLCLTGPGLAFSTSVSIEDNIDGVFVPTLLTRIIFTHEIGHNFGANHDPDTPKCAPTDIVGGKYLMWGQAPLGVSPNNVKFSKCSLRQIARNIPAWCFTERSEINRFCGNGVVDAGEECDAGTSGLLGTNKCCTEECLFKDNAVCCELNSECCVDCQIAPASTVCRKPGYIHYCVLESYCPGTSDICPEGENAPDGTNCSDNHVCLQGECVGPCEQATRKFSNGTVLKPCGCTQSESEMCSYCCFNATDVSKPGDCKPILPTTHSRPDGTPCHDGTCENGICRRVEVLNVVFRGKYIHFVNLFVWTERLSRNVVVSVVFLSLLVWVPASLLISRRDRRLRQKKKTGLDHEANTLAALRLYFNRQPLSGIAWPESHLEDIEKGYGPDSVYINDDDITSSQCGNDLDFVYRGSDPVWPQSESTLVNPEVEPSSSISKAGSQV</sequence>
<reference evidence="7 8" key="1">
    <citation type="journal article" date="2021" name="Elife">
        <title>Chloroplast acquisition without the gene transfer in kleptoplastic sea slugs, Plakobranchus ocellatus.</title>
        <authorList>
            <person name="Maeda T."/>
            <person name="Takahashi S."/>
            <person name="Yoshida T."/>
            <person name="Shimamura S."/>
            <person name="Takaki Y."/>
            <person name="Nagai Y."/>
            <person name="Toyoda A."/>
            <person name="Suzuki Y."/>
            <person name="Arimoto A."/>
            <person name="Ishii H."/>
            <person name="Satoh N."/>
            <person name="Nishiyama T."/>
            <person name="Hasebe M."/>
            <person name="Maruyama T."/>
            <person name="Minagawa J."/>
            <person name="Obokata J."/>
            <person name="Shigenobu S."/>
        </authorList>
    </citation>
    <scope>NUCLEOTIDE SEQUENCE [LARGE SCALE GENOMIC DNA]</scope>
</reference>
<feature type="binding site" evidence="2">
    <location>
        <position position="384"/>
    </location>
    <ligand>
        <name>Zn(2+)</name>
        <dbReference type="ChEBI" id="CHEBI:29105"/>
        <note>catalytic</note>
    </ligand>
</feature>
<feature type="domain" description="Peptidase M12B" evidence="6">
    <location>
        <begin position="219"/>
        <end position="440"/>
    </location>
</feature>
<protein>
    <submittedName>
        <fullName evidence="7">Disintegrin and metalloproteinase domain-containing protein 17</fullName>
    </submittedName>
</protein>
<dbReference type="PROSITE" id="PS50215">
    <property type="entry name" value="ADAM_MEPRO"/>
    <property type="match status" value="1"/>
</dbReference>
<evidence type="ECO:0000256" key="1">
    <source>
        <dbReference type="ARBA" id="ARBA00023157"/>
    </source>
</evidence>
<dbReference type="Gene3D" id="4.10.70.10">
    <property type="entry name" value="Disintegrin domain"/>
    <property type="match status" value="1"/>
</dbReference>
<keyword evidence="1" id="KW-1015">Disulfide bond</keyword>
<dbReference type="Pfam" id="PF13688">
    <property type="entry name" value="Reprolysin_5"/>
    <property type="match status" value="1"/>
</dbReference>
<dbReference type="EMBL" id="BLXT01003739">
    <property type="protein sequence ID" value="GFO04416.1"/>
    <property type="molecule type" value="Genomic_DNA"/>
</dbReference>
<dbReference type="Pfam" id="PF01562">
    <property type="entry name" value="Pep_M12B_propep"/>
    <property type="match status" value="1"/>
</dbReference>
<dbReference type="Pfam" id="PF00200">
    <property type="entry name" value="Disintegrin"/>
    <property type="match status" value="1"/>
</dbReference>
<evidence type="ECO:0000256" key="4">
    <source>
        <dbReference type="SAM" id="Phobius"/>
    </source>
</evidence>
<feature type="domain" description="Disintegrin" evidence="5">
    <location>
        <begin position="452"/>
        <end position="542"/>
    </location>
</feature>
<keyword evidence="4" id="KW-0472">Membrane</keyword>
<dbReference type="SMART" id="SM00050">
    <property type="entry name" value="DISIN"/>
    <property type="match status" value="1"/>
</dbReference>
<organism evidence="7 8">
    <name type="scientific">Plakobranchus ocellatus</name>
    <dbReference type="NCBI Taxonomy" id="259542"/>
    <lineage>
        <taxon>Eukaryota</taxon>
        <taxon>Metazoa</taxon>
        <taxon>Spiralia</taxon>
        <taxon>Lophotrochozoa</taxon>
        <taxon>Mollusca</taxon>
        <taxon>Gastropoda</taxon>
        <taxon>Heterobranchia</taxon>
        <taxon>Euthyneura</taxon>
        <taxon>Panpulmonata</taxon>
        <taxon>Sacoglossa</taxon>
        <taxon>Placobranchoidea</taxon>
        <taxon>Plakobranchidae</taxon>
        <taxon>Plakobranchus</taxon>
    </lineage>
</organism>
<proteinExistence type="predicted"/>
<dbReference type="SUPFAM" id="SSF55486">
    <property type="entry name" value="Metalloproteases ('zincins'), catalytic domain"/>
    <property type="match status" value="1"/>
</dbReference>
<keyword evidence="2" id="KW-0862">Zinc</keyword>
<keyword evidence="4" id="KW-1133">Transmembrane helix</keyword>
<keyword evidence="7" id="KW-0645">Protease</keyword>
<keyword evidence="7" id="KW-0482">Metalloprotease</keyword>
<name>A0AAV4A814_9GAST</name>
<evidence type="ECO:0000256" key="2">
    <source>
        <dbReference type="PROSITE-ProRule" id="PRU00276"/>
    </source>
</evidence>
<comment type="caution">
    <text evidence="2">Lacks conserved residue(s) required for the propagation of feature annotation.</text>
</comment>
<keyword evidence="2" id="KW-0479">Metal-binding</keyword>
<dbReference type="PANTHER" id="PTHR45702:SF2">
    <property type="entry name" value="KUZBANIAN, ISOFORM A"/>
    <property type="match status" value="1"/>
</dbReference>
<dbReference type="InterPro" id="IPR001762">
    <property type="entry name" value="Disintegrin_dom"/>
</dbReference>
<keyword evidence="8" id="KW-1185">Reference proteome</keyword>
<evidence type="ECO:0000313" key="7">
    <source>
        <dbReference type="EMBL" id="GFO04416.1"/>
    </source>
</evidence>
<gene>
    <name evidence="7" type="ORF">PoB_003092100</name>
</gene>